<dbReference type="GO" id="GO:0016765">
    <property type="term" value="F:transferase activity, transferring alkyl or aryl (other than methyl) groups"/>
    <property type="evidence" value="ECO:0007669"/>
    <property type="project" value="UniProtKB-ARBA"/>
</dbReference>
<dbReference type="InterPro" id="IPR008949">
    <property type="entry name" value="Isoprenoid_synthase_dom_sf"/>
</dbReference>
<evidence type="ECO:0000313" key="2">
    <source>
        <dbReference type="Proteomes" id="UP000011744"/>
    </source>
</evidence>
<dbReference type="PATRIC" id="fig|1244869.3.peg.1237"/>
<dbReference type="SUPFAM" id="SSF48576">
    <property type="entry name" value="Terpenoid synthases"/>
    <property type="match status" value="1"/>
</dbReference>
<evidence type="ECO:0000313" key="1">
    <source>
        <dbReference type="EMBL" id="EME70792.1"/>
    </source>
</evidence>
<dbReference type="RefSeq" id="WP_008615479.1">
    <property type="nucleotide sequence ID" value="NZ_AONQ01000012.1"/>
</dbReference>
<dbReference type="EMBL" id="AONQ01000012">
    <property type="protein sequence ID" value="EME70792.1"/>
    <property type="molecule type" value="Genomic_DNA"/>
</dbReference>
<dbReference type="InterPro" id="IPR002060">
    <property type="entry name" value="Squ/phyt_synthse"/>
</dbReference>
<protein>
    <submittedName>
        <fullName evidence="1">Phytoene/squalene synthetase</fullName>
    </submittedName>
</protein>
<dbReference type="eggNOG" id="COG1562">
    <property type="taxonomic scope" value="Bacteria"/>
</dbReference>
<dbReference type="AlphaFoldDB" id="M2ZTT9"/>
<dbReference type="Gene3D" id="1.10.600.10">
    <property type="entry name" value="Farnesyl Diphosphate Synthase"/>
    <property type="match status" value="1"/>
</dbReference>
<keyword evidence="2" id="KW-1185">Reference proteome</keyword>
<dbReference type="STRING" id="1244869.H261_06159"/>
<dbReference type="Proteomes" id="UP000011744">
    <property type="component" value="Unassembled WGS sequence"/>
</dbReference>
<accession>M2ZTT9</accession>
<dbReference type="Pfam" id="PF00494">
    <property type="entry name" value="SQS_PSY"/>
    <property type="match status" value="1"/>
</dbReference>
<sequence>MSAPTVPSTALSHAAALVSRFDRDRFVTALFAPPEKREALMLLYAFNVEIAKVQESVREPMAGQIRLQWWRDALIAGAGGGVCDNHPVARPLGELIRDRALPLEPFDDLISARQDDLDGVSPADLAEAERYAERSSAALTHLALAALGAEDGESRRAGRHVGTAWGLVGSLRALGHHLSIGKLTLPEALLRAAGTSGDAVRAGRASTDALTQVARIMAEQARHHLAEARRARPGRGGLAALLPAVLADGDLQVLEKSGWNPLDSRVLRPRSRPVRLVIAHLTGRF</sequence>
<comment type="caution">
    <text evidence="1">The sequence shown here is derived from an EMBL/GenBank/DDBJ whole genome shotgun (WGS) entry which is preliminary data.</text>
</comment>
<organism evidence="1 2">
    <name type="scientific">Paramagnetospirillum caucaseum</name>
    <dbReference type="NCBI Taxonomy" id="1244869"/>
    <lineage>
        <taxon>Bacteria</taxon>
        <taxon>Pseudomonadati</taxon>
        <taxon>Pseudomonadota</taxon>
        <taxon>Alphaproteobacteria</taxon>
        <taxon>Rhodospirillales</taxon>
        <taxon>Magnetospirillaceae</taxon>
        <taxon>Paramagnetospirillum</taxon>
    </lineage>
</organism>
<proteinExistence type="predicted"/>
<name>M2ZTT9_9PROT</name>
<gene>
    <name evidence="1" type="ORF">H261_06159</name>
</gene>
<dbReference type="OrthoDB" id="9814909at2"/>
<reference evidence="1 2" key="1">
    <citation type="journal article" date="2014" name="Genome Announc.">
        <title>Draft Genome Sequence of Magnetospirillum sp. Strain SO-1, a Freshwater Magnetotactic Bacterium Isolated from the Ol'khovka River, Russia.</title>
        <authorList>
            <person name="Grouzdev D.S."/>
            <person name="Dziuba M.V."/>
            <person name="Sukhacheva M.S."/>
            <person name="Mardanov A.V."/>
            <person name="Beletskiy A.V."/>
            <person name="Kuznetsov B.B."/>
            <person name="Skryabin K.G."/>
        </authorList>
    </citation>
    <scope>NUCLEOTIDE SEQUENCE [LARGE SCALE GENOMIC DNA]</scope>
    <source>
        <strain evidence="1 2">SO-1</strain>
    </source>
</reference>
<dbReference type="PANTHER" id="PTHR31480">
    <property type="entry name" value="BIFUNCTIONAL LYCOPENE CYCLASE/PHYTOENE SYNTHASE"/>
    <property type="match status" value="1"/>
</dbReference>